<feature type="domain" description="Calcineurin-like phosphoesterase" evidence="2">
    <location>
        <begin position="90"/>
        <end position="228"/>
    </location>
</feature>
<evidence type="ECO:0000256" key="1">
    <source>
        <dbReference type="SAM" id="Phobius"/>
    </source>
</evidence>
<dbReference type="InterPro" id="IPR004843">
    <property type="entry name" value="Calcineurin-like_PHP"/>
</dbReference>
<name>A0A1E4RSH5_9ASCO</name>
<dbReference type="Pfam" id="PF00149">
    <property type="entry name" value="Metallophos"/>
    <property type="match status" value="1"/>
</dbReference>
<gene>
    <name evidence="3" type="ORF">HYPBUDRAFT_155148</name>
</gene>
<keyword evidence="1" id="KW-0812">Transmembrane</keyword>
<dbReference type="GO" id="GO:0016791">
    <property type="term" value="F:phosphatase activity"/>
    <property type="evidence" value="ECO:0007669"/>
    <property type="project" value="TreeGrafter"/>
</dbReference>
<reference evidence="4" key="1">
    <citation type="submission" date="2016-05" db="EMBL/GenBank/DDBJ databases">
        <title>Comparative genomics of biotechnologically important yeasts.</title>
        <authorList>
            <consortium name="DOE Joint Genome Institute"/>
            <person name="Riley R."/>
            <person name="Haridas S."/>
            <person name="Wolfe K.H."/>
            <person name="Lopes M.R."/>
            <person name="Hittinger C.T."/>
            <person name="Goker M."/>
            <person name="Salamov A."/>
            <person name="Wisecaver J."/>
            <person name="Long T.M."/>
            <person name="Aerts A.L."/>
            <person name="Barry K."/>
            <person name="Choi C."/>
            <person name="Clum A."/>
            <person name="Coughlan A.Y."/>
            <person name="Deshpande S."/>
            <person name="Douglass A.P."/>
            <person name="Hanson S.J."/>
            <person name="Klenk H.-P."/>
            <person name="Labutti K."/>
            <person name="Lapidus A."/>
            <person name="Lindquist E."/>
            <person name="Lipzen A."/>
            <person name="Meier-Kolthoff J.P."/>
            <person name="Ohm R.A."/>
            <person name="Otillar R.P."/>
            <person name="Pangilinan J."/>
            <person name="Peng Y."/>
            <person name="Rokas A."/>
            <person name="Rosa C.A."/>
            <person name="Scheuner C."/>
            <person name="Sibirny A.A."/>
            <person name="Slot J.C."/>
            <person name="Stielow J.B."/>
            <person name="Sun H."/>
            <person name="Kurtzman C.P."/>
            <person name="Blackwell M."/>
            <person name="Grigoriev I.V."/>
            <person name="Jeffries T.W."/>
        </authorList>
    </citation>
    <scope>NUCLEOTIDE SEQUENCE [LARGE SCALE GENOMIC DNA]</scope>
    <source>
        <strain evidence="4">NRRL Y-1933</strain>
    </source>
</reference>
<dbReference type="OrthoDB" id="10267127at2759"/>
<dbReference type="GO" id="GO:0000298">
    <property type="term" value="F:endopolyphosphatase activity"/>
    <property type="evidence" value="ECO:0007669"/>
    <property type="project" value="TreeGrafter"/>
</dbReference>
<evidence type="ECO:0000259" key="2">
    <source>
        <dbReference type="Pfam" id="PF00149"/>
    </source>
</evidence>
<dbReference type="InterPro" id="IPR050126">
    <property type="entry name" value="Ap4A_hydrolase"/>
</dbReference>
<dbReference type="SUPFAM" id="SSF56300">
    <property type="entry name" value="Metallo-dependent phosphatases"/>
    <property type="match status" value="1"/>
</dbReference>
<dbReference type="EMBL" id="KV454538">
    <property type="protein sequence ID" value="ODV70213.1"/>
    <property type="molecule type" value="Genomic_DNA"/>
</dbReference>
<dbReference type="Proteomes" id="UP000095085">
    <property type="component" value="Unassembled WGS sequence"/>
</dbReference>
<proteinExistence type="predicted"/>
<dbReference type="Gene3D" id="3.60.21.10">
    <property type="match status" value="1"/>
</dbReference>
<sequence length="366" mass="41487">MSPNVKYSLYTLGAIATIGFIYLFAFYLPQLFIPESREIEGIVKVGELGSSLVPISSKRVKELGMNSDISNLDIEIDAEIQAKKSNEVERLIFVGDIHGHYVEFRKLLRQVKFNPETDHLLVMGDFITKGPDSLKVLDYLIDHDIDCIFGNHEYYVMNNYATFHGLKSPHFMNETNEMLSIKDGGFNSDPEFLLAKKLQPKHIKYINQCTIIKKLGQVPFHKFNDRKDLKVGGDSNSLPGYAVHAGLRWDLSIEDQEPIECLEMRSYIGPNFNETTDDPDTDNAVSWSKIWNSKQKIAAKKDAKIIYYGHEARRGLNLRKYSKGLDSGCDGGGKLSAMVIWLQEALNSKGKPVTLYREQVHQVSCK</sequence>
<keyword evidence="4" id="KW-1185">Reference proteome</keyword>
<dbReference type="InterPro" id="IPR029052">
    <property type="entry name" value="Metallo-depent_PP-like"/>
</dbReference>
<dbReference type="GeneID" id="30996636"/>
<keyword evidence="1" id="KW-0472">Membrane</keyword>
<dbReference type="RefSeq" id="XP_020079280.1">
    <property type="nucleotide sequence ID" value="XM_020222087.1"/>
</dbReference>
<dbReference type="AlphaFoldDB" id="A0A1E4RSH5"/>
<organism evidence="3 4">
    <name type="scientific">Hyphopichia burtonii NRRL Y-1933</name>
    <dbReference type="NCBI Taxonomy" id="984485"/>
    <lineage>
        <taxon>Eukaryota</taxon>
        <taxon>Fungi</taxon>
        <taxon>Dikarya</taxon>
        <taxon>Ascomycota</taxon>
        <taxon>Saccharomycotina</taxon>
        <taxon>Pichiomycetes</taxon>
        <taxon>Debaryomycetaceae</taxon>
        <taxon>Hyphopichia</taxon>
    </lineage>
</organism>
<evidence type="ECO:0000313" key="4">
    <source>
        <dbReference type="Proteomes" id="UP000095085"/>
    </source>
</evidence>
<dbReference type="PANTHER" id="PTHR42850:SF4">
    <property type="entry name" value="ZINC-DEPENDENT ENDOPOLYPHOSPHATASE"/>
    <property type="match status" value="1"/>
</dbReference>
<dbReference type="STRING" id="984485.A0A1E4RSH5"/>
<dbReference type="GO" id="GO:0005737">
    <property type="term" value="C:cytoplasm"/>
    <property type="evidence" value="ECO:0007669"/>
    <property type="project" value="TreeGrafter"/>
</dbReference>
<feature type="transmembrane region" description="Helical" evidence="1">
    <location>
        <begin position="7"/>
        <end position="28"/>
    </location>
</feature>
<evidence type="ECO:0000313" key="3">
    <source>
        <dbReference type="EMBL" id="ODV70213.1"/>
    </source>
</evidence>
<keyword evidence="1" id="KW-1133">Transmembrane helix</keyword>
<accession>A0A1E4RSH5</accession>
<dbReference type="PANTHER" id="PTHR42850">
    <property type="entry name" value="METALLOPHOSPHOESTERASE"/>
    <property type="match status" value="1"/>
</dbReference>
<protein>
    <submittedName>
        <fullName evidence="3">Metallo-dependent phosphatase</fullName>
    </submittedName>
</protein>
<dbReference type="CDD" id="cd00144">
    <property type="entry name" value="MPP_PPP_family"/>
    <property type="match status" value="1"/>
</dbReference>
<dbReference type="GO" id="GO:0006798">
    <property type="term" value="P:polyphosphate catabolic process"/>
    <property type="evidence" value="ECO:0007669"/>
    <property type="project" value="TreeGrafter"/>
</dbReference>